<keyword evidence="5" id="KW-0325">Glycoprotein</keyword>
<dbReference type="FunFam" id="3.90.215.10:FF:000001">
    <property type="entry name" value="Tenascin isoform 1"/>
    <property type="match status" value="1"/>
</dbReference>
<evidence type="ECO:0000256" key="3">
    <source>
        <dbReference type="ARBA" id="ARBA00023054"/>
    </source>
</evidence>
<evidence type="ECO:0000313" key="9">
    <source>
        <dbReference type="EMBL" id="KAI1894990.1"/>
    </source>
</evidence>
<dbReference type="PANTHER" id="PTHR19143:SF243">
    <property type="entry name" value="ANGIOPOIETIN-2"/>
    <property type="match status" value="1"/>
</dbReference>
<reference evidence="9" key="1">
    <citation type="submission" date="2021-01" db="EMBL/GenBank/DDBJ databases">
        <authorList>
            <person name="Zahm M."/>
            <person name="Roques C."/>
            <person name="Cabau C."/>
            <person name="Klopp C."/>
            <person name="Donnadieu C."/>
            <person name="Jouanno E."/>
            <person name="Lampietro C."/>
            <person name="Louis A."/>
            <person name="Herpin A."/>
            <person name="Echchiki A."/>
            <person name="Berthelot C."/>
            <person name="Parey E."/>
            <person name="Roest-Crollius H."/>
            <person name="Braasch I."/>
            <person name="Postlethwait J."/>
            <person name="Bobe J."/>
            <person name="Montfort J."/>
            <person name="Bouchez O."/>
            <person name="Begum T."/>
            <person name="Mejri S."/>
            <person name="Adams A."/>
            <person name="Chen W.-J."/>
            <person name="Guiguen Y."/>
        </authorList>
    </citation>
    <scope>NUCLEOTIDE SEQUENCE</scope>
    <source>
        <tissue evidence="9">Blood</tissue>
    </source>
</reference>
<keyword evidence="1" id="KW-0037">Angiogenesis</keyword>
<dbReference type="GO" id="GO:0005615">
    <property type="term" value="C:extracellular space"/>
    <property type="evidence" value="ECO:0007669"/>
    <property type="project" value="TreeGrafter"/>
</dbReference>
<evidence type="ECO:0000256" key="6">
    <source>
        <dbReference type="SAM" id="Coils"/>
    </source>
</evidence>
<dbReference type="InterPro" id="IPR036056">
    <property type="entry name" value="Fibrinogen-like_C"/>
</dbReference>
<dbReference type="InterPro" id="IPR002181">
    <property type="entry name" value="Fibrinogen_a/b/g_C_dom"/>
</dbReference>
<dbReference type="GO" id="GO:0001525">
    <property type="term" value="P:angiogenesis"/>
    <property type="evidence" value="ECO:0007669"/>
    <property type="project" value="UniProtKB-KW"/>
</dbReference>
<dbReference type="OrthoDB" id="7735366at2759"/>
<evidence type="ECO:0000259" key="8">
    <source>
        <dbReference type="PROSITE" id="PS51406"/>
    </source>
</evidence>
<keyword evidence="2 7" id="KW-0732">Signal</keyword>
<dbReference type="PROSITE" id="PS00514">
    <property type="entry name" value="FIBRINOGEN_C_1"/>
    <property type="match status" value="1"/>
</dbReference>
<evidence type="ECO:0000313" key="10">
    <source>
        <dbReference type="Proteomes" id="UP000829720"/>
    </source>
</evidence>
<keyword evidence="3 6" id="KW-0175">Coiled coil</keyword>
<dbReference type="NCBIfam" id="NF040941">
    <property type="entry name" value="GGGWT_bact"/>
    <property type="match status" value="1"/>
</dbReference>
<dbReference type="SMART" id="SM00186">
    <property type="entry name" value="FBG"/>
    <property type="match status" value="1"/>
</dbReference>
<feature type="coiled-coil region" evidence="6">
    <location>
        <begin position="158"/>
        <end position="228"/>
    </location>
</feature>
<evidence type="ECO:0000256" key="7">
    <source>
        <dbReference type="SAM" id="SignalP"/>
    </source>
</evidence>
<dbReference type="PANTHER" id="PTHR19143">
    <property type="entry name" value="FIBRINOGEN/TENASCIN/ANGIOPOEITIN"/>
    <property type="match status" value="1"/>
</dbReference>
<evidence type="ECO:0000256" key="5">
    <source>
        <dbReference type="ARBA" id="ARBA00023180"/>
    </source>
</evidence>
<dbReference type="EMBL" id="JAERUA010000009">
    <property type="protein sequence ID" value="KAI1894990.1"/>
    <property type="molecule type" value="Genomic_DNA"/>
</dbReference>
<keyword evidence="4" id="KW-1015">Disulfide bond</keyword>
<dbReference type="CDD" id="cd00087">
    <property type="entry name" value="FReD"/>
    <property type="match status" value="1"/>
</dbReference>
<gene>
    <name evidence="9" type="ORF">AGOR_G00101370</name>
</gene>
<evidence type="ECO:0000256" key="1">
    <source>
        <dbReference type="ARBA" id="ARBA00022657"/>
    </source>
</evidence>
<organism evidence="9 10">
    <name type="scientific">Albula goreensis</name>
    <dbReference type="NCBI Taxonomy" id="1534307"/>
    <lineage>
        <taxon>Eukaryota</taxon>
        <taxon>Metazoa</taxon>
        <taxon>Chordata</taxon>
        <taxon>Craniata</taxon>
        <taxon>Vertebrata</taxon>
        <taxon>Euteleostomi</taxon>
        <taxon>Actinopterygii</taxon>
        <taxon>Neopterygii</taxon>
        <taxon>Teleostei</taxon>
        <taxon>Albuliformes</taxon>
        <taxon>Albulidae</taxon>
        <taxon>Albula</taxon>
    </lineage>
</organism>
<feature type="chain" id="PRO_5035869957" description="Fibrinogen C-terminal domain-containing protein" evidence="7">
    <location>
        <begin position="20"/>
        <end position="488"/>
    </location>
</feature>
<accession>A0A8T3DFY3</accession>
<evidence type="ECO:0000256" key="2">
    <source>
        <dbReference type="ARBA" id="ARBA00022729"/>
    </source>
</evidence>
<evidence type="ECO:0000256" key="4">
    <source>
        <dbReference type="ARBA" id="ARBA00023157"/>
    </source>
</evidence>
<name>A0A8T3DFY3_9TELE</name>
<dbReference type="InterPro" id="IPR050373">
    <property type="entry name" value="Fibrinogen_C-term_domain"/>
</dbReference>
<feature type="domain" description="Fibrinogen C-terminal" evidence="8">
    <location>
        <begin position="267"/>
        <end position="487"/>
    </location>
</feature>
<keyword evidence="10" id="KW-1185">Reference proteome</keyword>
<dbReference type="InterPro" id="IPR020837">
    <property type="entry name" value="Fibrinogen_CS"/>
</dbReference>
<feature type="signal peptide" evidence="7">
    <location>
        <begin position="1"/>
        <end position="19"/>
    </location>
</feature>
<dbReference type="InterPro" id="IPR014716">
    <property type="entry name" value="Fibrinogen_a/b/g_C_1"/>
</dbReference>
<dbReference type="Proteomes" id="UP000829720">
    <property type="component" value="Unassembled WGS sequence"/>
</dbReference>
<comment type="caution">
    <text evidence="9">The sequence shown here is derived from an EMBL/GenBank/DDBJ whole genome shotgun (WGS) entry which is preliminary data.</text>
</comment>
<sequence>MAWQLLIGYVAVAAVAVIGSERRTHQVQLGSCSYTFLLPESSHCTDPQVSNSLQRDTPTGSGEHTWHRKKLENLETMTENNTQWLQKLESYIQENVGSQMEEIQRSSAHTHTAAILKISADLLGQSAEHTRKLSQVETQVLNRTSQLEVKLLEFSLSTSNLEKKILLQTQEIQQLSDQSRLLEQRLAALEDRHAQELQQLQQLQSRTLSRLEAELSSATRNTTQLQRQHAVLLATLRHCNGSHQAPRPGQQEEAGPPRVKEIYGPPRDRAVSFRDCAQIFRSGVTESGVYSLQLSNSTRTVQVFCDMVSDGGGWTVLQHRQDGSVDFHRTWREYKTGFGDPAGEHWAGNDVIHHLTSAREYTLSVLLRDAEGNEARSLYQHFHIDGEAKNYSLHVSGFSGSAGRTSSLAQSGTPFSTKDRDNDRCRCKCAQLATGGWWFEACGPSNLNGVFYTGSSSVAHYNSIKWYYWKGPSMVAAMTTMMVRPSDF</sequence>
<dbReference type="PROSITE" id="PS51406">
    <property type="entry name" value="FIBRINOGEN_C_2"/>
    <property type="match status" value="1"/>
</dbReference>
<proteinExistence type="predicted"/>
<dbReference type="AlphaFoldDB" id="A0A8T3DFY3"/>
<protein>
    <recommendedName>
        <fullName evidence="8">Fibrinogen C-terminal domain-containing protein</fullName>
    </recommendedName>
</protein>
<dbReference type="SUPFAM" id="SSF56496">
    <property type="entry name" value="Fibrinogen C-terminal domain-like"/>
    <property type="match status" value="1"/>
</dbReference>
<dbReference type="Pfam" id="PF00147">
    <property type="entry name" value="Fibrinogen_C"/>
    <property type="match status" value="1"/>
</dbReference>
<dbReference type="Gene3D" id="3.90.215.10">
    <property type="entry name" value="Gamma Fibrinogen, chain A, domain 1"/>
    <property type="match status" value="1"/>
</dbReference>
<dbReference type="Pfam" id="PF25443">
    <property type="entry name" value="ANG-1"/>
    <property type="match status" value="1"/>
</dbReference>
<dbReference type="InterPro" id="IPR057439">
    <property type="entry name" value="ANG-1/2/4"/>
</dbReference>